<dbReference type="PROSITE" id="PS51257">
    <property type="entry name" value="PROKAR_LIPOPROTEIN"/>
    <property type="match status" value="1"/>
</dbReference>
<gene>
    <name evidence="1" type="ORF">K5V21_01140</name>
</gene>
<reference evidence="1 2" key="1">
    <citation type="journal article" date="2021" name="Cell Host Microbe">
        <title>in vivo commensal control of Clostridioides difficile virulence.</title>
        <authorList>
            <person name="Girinathan B.P."/>
            <person name="Dibenedetto N."/>
            <person name="Worley J.N."/>
            <person name="Peltier J."/>
            <person name="Arrieta-Ortiz M.L."/>
            <person name="Rupa Christinal Immanuel S."/>
            <person name="Lavin R."/>
            <person name="Delaney M.L."/>
            <person name="Cummins C."/>
            <person name="Hoffmann M."/>
            <person name="Luo Y."/>
            <person name="Gonzalez-Escalona N."/>
            <person name="Allard M."/>
            <person name="Onderdonk A.B."/>
            <person name="Gerber G.K."/>
            <person name="Sonenshein A.L."/>
            <person name="Baliga N."/>
            <person name="Dupuy B."/>
            <person name="Bry L."/>
        </authorList>
    </citation>
    <scope>NUCLEOTIDE SEQUENCE [LARGE SCALE GENOMIC DNA]</scope>
    <source>
        <strain evidence="1 2">DSM 599</strain>
    </source>
</reference>
<organism evidence="1 2">
    <name type="scientific">Clostridium sardiniense</name>
    <name type="common">Clostridium absonum</name>
    <dbReference type="NCBI Taxonomy" id="29369"/>
    <lineage>
        <taxon>Bacteria</taxon>
        <taxon>Bacillati</taxon>
        <taxon>Bacillota</taxon>
        <taxon>Clostridia</taxon>
        <taxon>Eubacteriales</taxon>
        <taxon>Clostridiaceae</taxon>
        <taxon>Clostridium</taxon>
    </lineage>
</organism>
<dbReference type="Proteomes" id="UP001299068">
    <property type="component" value="Unassembled WGS sequence"/>
</dbReference>
<proteinExistence type="predicted"/>
<name>A0ABS7KTA4_CLOSR</name>
<comment type="caution">
    <text evidence="1">The sequence shown here is derived from an EMBL/GenBank/DDBJ whole genome shotgun (WGS) entry which is preliminary data.</text>
</comment>
<accession>A0ABS7KTA4</accession>
<dbReference type="Gene3D" id="1.25.40.10">
    <property type="entry name" value="Tetratricopeptide repeat domain"/>
    <property type="match status" value="1"/>
</dbReference>
<protein>
    <recommendedName>
        <fullName evidence="3">Lipoprotein</fullName>
    </recommendedName>
</protein>
<dbReference type="SUPFAM" id="SSF48452">
    <property type="entry name" value="TPR-like"/>
    <property type="match status" value="1"/>
</dbReference>
<keyword evidence="2" id="KW-1185">Reference proteome</keyword>
<evidence type="ECO:0000313" key="2">
    <source>
        <dbReference type="Proteomes" id="UP001299068"/>
    </source>
</evidence>
<dbReference type="EMBL" id="JAIKTU010000001">
    <property type="protein sequence ID" value="MBY0754050.1"/>
    <property type="molecule type" value="Genomic_DNA"/>
</dbReference>
<sequence length="178" mass="20069">MKILNKRIFIIIGAIILSLAFVGCGNDVVTKSLNEAKQDINNKDYAKAMDALQIVIDQDSNNKEANNLMQILGNYNGAVIHYKDKEYKAAEKELNEITADYSNLAIKGDIDELKSEIAFQESKTKVVDEYINKATTLIKQKKYKEADAEIKKIDVNSPSKKQLEKINTLNKTIKENIN</sequence>
<dbReference type="InterPro" id="IPR011990">
    <property type="entry name" value="TPR-like_helical_dom_sf"/>
</dbReference>
<evidence type="ECO:0008006" key="3">
    <source>
        <dbReference type="Google" id="ProtNLM"/>
    </source>
</evidence>
<dbReference type="RefSeq" id="WP_221858431.1">
    <property type="nucleotide sequence ID" value="NZ_JAIKTU010000001.1"/>
</dbReference>
<evidence type="ECO:0000313" key="1">
    <source>
        <dbReference type="EMBL" id="MBY0754050.1"/>
    </source>
</evidence>